<dbReference type="InterPro" id="IPR000037">
    <property type="entry name" value="SsrA-bd_prot"/>
</dbReference>
<dbReference type="Proteomes" id="UP001162891">
    <property type="component" value="Chromosome"/>
</dbReference>
<dbReference type="NCBIfam" id="NF003843">
    <property type="entry name" value="PRK05422.1"/>
    <property type="match status" value="1"/>
</dbReference>
<proteinExistence type="inferred from homology"/>
<dbReference type="PANTHER" id="PTHR30308">
    <property type="entry name" value="TMRNA-BINDING COMPONENT OF TRANS-TRANSLATION TAGGING COMPLEX"/>
    <property type="match status" value="1"/>
</dbReference>
<gene>
    <name evidence="3 4" type="primary">smpB</name>
    <name evidence="4" type="ORF">AMOR_15880</name>
</gene>
<comment type="similarity">
    <text evidence="3">Belongs to the SmpB family.</text>
</comment>
<dbReference type="EMBL" id="AP025591">
    <property type="protein sequence ID" value="BDG02592.1"/>
    <property type="molecule type" value="Genomic_DNA"/>
</dbReference>
<dbReference type="NCBIfam" id="TIGR00086">
    <property type="entry name" value="smpB"/>
    <property type="match status" value="1"/>
</dbReference>
<accession>A0ABN6MNI2</accession>
<comment type="subcellular location">
    <subcellularLocation>
        <location evidence="3">Cytoplasm</location>
    </subcellularLocation>
    <text evidence="3">The tmRNA-SmpB complex associates with stalled 70S ribosomes.</text>
</comment>
<dbReference type="Pfam" id="PF01668">
    <property type="entry name" value="SmpB"/>
    <property type="match status" value="1"/>
</dbReference>
<dbReference type="PROSITE" id="PS01317">
    <property type="entry name" value="SSRP"/>
    <property type="match status" value="1"/>
</dbReference>
<organism evidence="4 5">
    <name type="scientific">Anaeromyxobacter oryzae</name>
    <dbReference type="NCBI Taxonomy" id="2918170"/>
    <lineage>
        <taxon>Bacteria</taxon>
        <taxon>Pseudomonadati</taxon>
        <taxon>Myxococcota</taxon>
        <taxon>Myxococcia</taxon>
        <taxon>Myxococcales</taxon>
        <taxon>Cystobacterineae</taxon>
        <taxon>Anaeromyxobacteraceae</taxon>
        <taxon>Anaeromyxobacter</taxon>
    </lineage>
</organism>
<reference evidence="5" key="1">
    <citation type="journal article" date="2022" name="Int. J. Syst. Evol. Microbiol.">
        <title>Anaeromyxobacter oryzae sp. nov., Anaeromyxobacter diazotrophicus sp. nov. and Anaeromyxobacter paludicola sp. nov., isolated from paddy soils.</title>
        <authorList>
            <person name="Itoh H."/>
            <person name="Xu Z."/>
            <person name="Mise K."/>
            <person name="Masuda Y."/>
            <person name="Ushijima N."/>
            <person name="Hayakawa C."/>
            <person name="Shiratori Y."/>
            <person name="Senoo K."/>
        </authorList>
    </citation>
    <scope>NUCLEOTIDE SEQUENCE [LARGE SCALE GENOMIC DNA]</scope>
    <source>
        <strain evidence="5">Red232</strain>
    </source>
</reference>
<evidence type="ECO:0000256" key="3">
    <source>
        <dbReference type="HAMAP-Rule" id="MF_00023"/>
    </source>
</evidence>
<keyword evidence="5" id="KW-1185">Reference proteome</keyword>
<dbReference type="RefSeq" id="WP_248360283.1">
    <property type="nucleotide sequence ID" value="NZ_AP025591.1"/>
</dbReference>
<keyword evidence="2 3" id="KW-0694">RNA-binding</keyword>
<keyword evidence="1 3" id="KW-0963">Cytoplasm</keyword>
<dbReference type="PANTHER" id="PTHR30308:SF2">
    <property type="entry name" value="SSRA-BINDING PROTEIN"/>
    <property type="match status" value="1"/>
</dbReference>
<dbReference type="InterPro" id="IPR023620">
    <property type="entry name" value="SmpB"/>
</dbReference>
<dbReference type="HAMAP" id="MF_00023">
    <property type="entry name" value="SmpB"/>
    <property type="match status" value="1"/>
</dbReference>
<evidence type="ECO:0000313" key="5">
    <source>
        <dbReference type="Proteomes" id="UP001162891"/>
    </source>
</evidence>
<dbReference type="Gene3D" id="2.40.280.10">
    <property type="match status" value="1"/>
</dbReference>
<evidence type="ECO:0000256" key="2">
    <source>
        <dbReference type="ARBA" id="ARBA00022884"/>
    </source>
</evidence>
<dbReference type="CDD" id="cd09294">
    <property type="entry name" value="SmpB"/>
    <property type="match status" value="1"/>
</dbReference>
<evidence type="ECO:0000256" key="1">
    <source>
        <dbReference type="ARBA" id="ARBA00022490"/>
    </source>
</evidence>
<sequence length="163" mass="18738">MKKGGGKKPVDEGVKVVATNRRARFDYAIEDAWEAGLSLVGSEVKSLREGNVNLSDAYAQPRGDELYLVNCRIGEYKQAAHFGHEPLRDRKLLMKRAELDRIRGKVEQRGYTLIPLRLYFKEGWAKVEIGLAKGRSHEDRRDVIAERESKREIDRAMSRGRRR</sequence>
<evidence type="ECO:0000313" key="4">
    <source>
        <dbReference type="EMBL" id="BDG02592.1"/>
    </source>
</evidence>
<dbReference type="InterPro" id="IPR020081">
    <property type="entry name" value="SsrA-bd_prot_CS"/>
</dbReference>
<name>A0ABN6MNI2_9BACT</name>
<protein>
    <recommendedName>
        <fullName evidence="3">SsrA-binding protein</fullName>
    </recommendedName>
    <alternativeName>
        <fullName evidence="3">Small protein B</fullName>
    </alternativeName>
</protein>
<dbReference type="SUPFAM" id="SSF74982">
    <property type="entry name" value="Small protein B (SmpB)"/>
    <property type="match status" value="1"/>
</dbReference>
<comment type="function">
    <text evidence="3">Required for rescue of stalled ribosomes mediated by trans-translation. Binds to transfer-messenger RNA (tmRNA), required for stable association of tmRNA with ribosomes. tmRNA and SmpB together mimic tRNA shape, replacing the anticodon stem-loop with SmpB. tmRNA is encoded by the ssrA gene; the 2 termini fold to resemble tRNA(Ala) and it encodes a 'tag peptide', a short internal open reading frame. During trans-translation Ala-aminoacylated tmRNA acts like a tRNA, entering the A-site of stalled ribosomes, displacing the stalled mRNA. The ribosome then switches to translate the ORF on the tmRNA; the nascent peptide is terminated with the 'tag peptide' encoded by the tmRNA and targeted for degradation. The ribosome is freed to recommence translation, which seems to be the essential function of trans-translation.</text>
</comment>